<name>A0A6G0VT70_APHCR</name>
<accession>A0A6G0VT70</accession>
<keyword evidence="2" id="KW-1185">Reference proteome</keyword>
<dbReference type="Proteomes" id="UP000478052">
    <property type="component" value="Unassembled WGS sequence"/>
</dbReference>
<reference evidence="1 2" key="1">
    <citation type="submission" date="2019-08" db="EMBL/GenBank/DDBJ databases">
        <title>Whole genome of Aphis craccivora.</title>
        <authorList>
            <person name="Voronova N.V."/>
            <person name="Shulinski R.S."/>
            <person name="Bandarenka Y.V."/>
            <person name="Zhorov D.G."/>
            <person name="Warner D."/>
        </authorList>
    </citation>
    <scope>NUCLEOTIDE SEQUENCE [LARGE SCALE GENOMIC DNA]</scope>
    <source>
        <strain evidence="1">180601</strain>
        <tissue evidence="1">Whole Body</tissue>
    </source>
</reference>
<sequence length="179" mass="20054">MNDYTVGKCVSLVVDAVWNNFYQQHPPVPDHTMLVDIATGFRERWNFSSCRGYGKQSYAGIFSASSLSTFLENCYTNLSPSSHIEGIVTDMPFVILADETNVGKAERIVKCICLLHNIIIDREGGEFSSATLQQSLNESSLQGNRSSRMYNRASQEAQTIRETFKSYCNGVIESRSRSN</sequence>
<dbReference type="OrthoDB" id="8189738at2759"/>
<protein>
    <submittedName>
        <fullName evidence="1">Protein ALP1-like</fullName>
    </submittedName>
</protein>
<proteinExistence type="predicted"/>
<gene>
    <name evidence="1" type="ORF">FWK35_00025117</name>
</gene>
<evidence type="ECO:0000313" key="2">
    <source>
        <dbReference type="Proteomes" id="UP000478052"/>
    </source>
</evidence>
<organism evidence="1 2">
    <name type="scientific">Aphis craccivora</name>
    <name type="common">Cowpea aphid</name>
    <dbReference type="NCBI Taxonomy" id="307492"/>
    <lineage>
        <taxon>Eukaryota</taxon>
        <taxon>Metazoa</taxon>
        <taxon>Ecdysozoa</taxon>
        <taxon>Arthropoda</taxon>
        <taxon>Hexapoda</taxon>
        <taxon>Insecta</taxon>
        <taxon>Pterygota</taxon>
        <taxon>Neoptera</taxon>
        <taxon>Paraneoptera</taxon>
        <taxon>Hemiptera</taxon>
        <taxon>Sternorrhyncha</taxon>
        <taxon>Aphidomorpha</taxon>
        <taxon>Aphidoidea</taxon>
        <taxon>Aphididae</taxon>
        <taxon>Aphidini</taxon>
        <taxon>Aphis</taxon>
        <taxon>Aphis</taxon>
    </lineage>
</organism>
<evidence type="ECO:0000313" key="1">
    <source>
        <dbReference type="EMBL" id="KAF0707578.1"/>
    </source>
</evidence>
<comment type="caution">
    <text evidence="1">The sequence shown here is derived from an EMBL/GenBank/DDBJ whole genome shotgun (WGS) entry which is preliminary data.</text>
</comment>
<dbReference type="AlphaFoldDB" id="A0A6G0VT70"/>
<dbReference type="EMBL" id="VUJU01012483">
    <property type="protein sequence ID" value="KAF0707578.1"/>
    <property type="molecule type" value="Genomic_DNA"/>
</dbReference>